<dbReference type="OrthoDB" id="9801997at2"/>
<dbReference type="Proteomes" id="UP000186819">
    <property type="component" value="Unassembled WGS sequence"/>
</dbReference>
<organism evidence="2 3">
    <name type="scientific">Aromatoleum tolulyticum</name>
    <dbReference type="NCBI Taxonomy" id="34027"/>
    <lineage>
        <taxon>Bacteria</taxon>
        <taxon>Pseudomonadati</taxon>
        <taxon>Pseudomonadota</taxon>
        <taxon>Betaproteobacteria</taxon>
        <taxon>Rhodocyclales</taxon>
        <taxon>Rhodocyclaceae</taxon>
        <taxon>Aromatoleum</taxon>
    </lineage>
</organism>
<dbReference type="RefSeq" id="WP_076600653.1">
    <property type="nucleotide sequence ID" value="NZ_FTMD01000002.1"/>
</dbReference>
<dbReference type="InterPro" id="IPR029032">
    <property type="entry name" value="AhpD-like"/>
</dbReference>
<keyword evidence="3" id="KW-1185">Reference proteome</keyword>
<evidence type="ECO:0000259" key="1">
    <source>
        <dbReference type="Pfam" id="PF02627"/>
    </source>
</evidence>
<name>A0A1N6PND7_9RHOO</name>
<dbReference type="Gene3D" id="1.20.1290.10">
    <property type="entry name" value="AhpD-like"/>
    <property type="match status" value="1"/>
</dbReference>
<evidence type="ECO:0000313" key="2">
    <source>
        <dbReference type="EMBL" id="SIQ05841.1"/>
    </source>
</evidence>
<dbReference type="GO" id="GO:0051920">
    <property type="term" value="F:peroxiredoxin activity"/>
    <property type="evidence" value="ECO:0007669"/>
    <property type="project" value="InterPro"/>
</dbReference>
<dbReference type="PANTHER" id="PTHR35446:SF3">
    <property type="entry name" value="CMD DOMAIN-CONTAINING PROTEIN"/>
    <property type="match status" value="1"/>
</dbReference>
<keyword evidence="2" id="KW-0560">Oxidoreductase</keyword>
<proteinExistence type="predicted"/>
<dbReference type="InterPro" id="IPR003779">
    <property type="entry name" value="CMD-like"/>
</dbReference>
<dbReference type="InterPro" id="IPR004675">
    <property type="entry name" value="AhpD_core"/>
</dbReference>
<evidence type="ECO:0000313" key="3">
    <source>
        <dbReference type="Proteomes" id="UP000186819"/>
    </source>
</evidence>
<dbReference type="NCBIfam" id="TIGR00778">
    <property type="entry name" value="ahpD_dom"/>
    <property type="match status" value="1"/>
</dbReference>
<protein>
    <submittedName>
        <fullName evidence="2">Uncharacterized peroxidase-related enzyme</fullName>
    </submittedName>
</protein>
<reference evidence="3" key="1">
    <citation type="submission" date="2017-01" db="EMBL/GenBank/DDBJ databases">
        <authorList>
            <person name="Varghese N."/>
            <person name="Submissions S."/>
        </authorList>
    </citation>
    <scope>NUCLEOTIDE SEQUENCE [LARGE SCALE GENOMIC DNA]</scope>
    <source>
        <strain evidence="3">ATCC 51758</strain>
    </source>
</reference>
<dbReference type="STRING" id="34027.SAMN05421829_102125"/>
<dbReference type="AlphaFoldDB" id="A0A1N6PND7"/>
<dbReference type="SUPFAM" id="SSF69118">
    <property type="entry name" value="AhpD-like"/>
    <property type="match status" value="1"/>
</dbReference>
<accession>A0A1N6PND7</accession>
<dbReference type="PANTHER" id="PTHR35446">
    <property type="entry name" value="SI:CH211-175M2.5"/>
    <property type="match status" value="1"/>
</dbReference>
<feature type="domain" description="Carboxymuconolactone decarboxylase-like" evidence="1">
    <location>
        <begin position="41"/>
        <end position="115"/>
    </location>
</feature>
<gene>
    <name evidence="2" type="ORF">SAMN05421829_102125</name>
</gene>
<dbReference type="Pfam" id="PF02627">
    <property type="entry name" value="CMD"/>
    <property type="match status" value="1"/>
</dbReference>
<sequence length="179" mass="18393">MPAIHPLKLSDADQPTAATLNAVKAKLGGIPNIIATLANSPAALQGYLQLSETLGAGELSARQREIVALATAQANACGYCLSAHSLIGKATGLSDEEIRLARAGTASTPRDAAIASFTRQLVRAGGRLDAGGAALARENGLSDALILEIIANVALNVITNYTNHVAGTEIDFPRVEVDV</sequence>
<keyword evidence="2" id="KW-0575">Peroxidase</keyword>
<dbReference type="EMBL" id="FTMD01000002">
    <property type="protein sequence ID" value="SIQ05841.1"/>
    <property type="molecule type" value="Genomic_DNA"/>
</dbReference>